<protein>
    <submittedName>
        <fullName evidence="1">Uncharacterized protein</fullName>
    </submittedName>
</protein>
<dbReference type="Proteomes" id="UP001163104">
    <property type="component" value="Chromosome"/>
</dbReference>
<dbReference type="EMBL" id="CP107027">
    <property type="protein sequence ID" value="UYG93207.1"/>
    <property type="molecule type" value="Genomic_DNA"/>
</dbReference>
<evidence type="ECO:0000313" key="1">
    <source>
        <dbReference type="EMBL" id="UYG93207.1"/>
    </source>
</evidence>
<dbReference type="RefSeq" id="WP_263599100.1">
    <property type="nucleotide sequence ID" value="NZ_CP107027.1"/>
</dbReference>
<reference evidence="1" key="1">
    <citation type="submission" date="2022-10" db="EMBL/GenBank/DDBJ databases">
        <title>Mechanism of multi-heavy metal repair in Cytobacillus Firmus M7.</title>
        <authorList>
            <person name="Li X."/>
            <person name="Yu C."/>
        </authorList>
    </citation>
    <scope>NUCLEOTIDE SEQUENCE</scope>
    <source>
        <strain evidence="1">M7</strain>
    </source>
</reference>
<dbReference type="AlphaFoldDB" id="A0AA46PMT4"/>
<proteinExistence type="predicted"/>
<organism evidence="1 2">
    <name type="scientific">Cytobacillus firmus</name>
    <name type="common">Bacillus firmus</name>
    <dbReference type="NCBI Taxonomy" id="1399"/>
    <lineage>
        <taxon>Bacteria</taxon>
        <taxon>Bacillati</taxon>
        <taxon>Bacillota</taxon>
        <taxon>Bacilli</taxon>
        <taxon>Bacillales</taxon>
        <taxon>Bacillaceae</taxon>
        <taxon>Cytobacillus</taxon>
    </lineage>
</organism>
<accession>A0AA46PMT4</accession>
<sequence length="89" mass="10142">MAKTFFPKMFIMVPASAPHPKNTQYKVSIGEELWSDNRNPVIKIQMVYNGEIAGRRSPSYPLGTDDFQRVMLAVEKLIAKSQDNEIEII</sequence>
<evidence type="ECO:0000313" key="2">
    <source>
        <dbReference type="Proteomes" id="UP001163104"/>
    </source>
</evidence>
<gene>
    <name evidence="1" type="ORF">OD459_13005</name>
</gene>
<name>A0AA46PMT4_CYTFI</name>